<dbReference type="GO" id="GO:0015658">
    <property type="term" value="F:branched-chain amino acid transmembrane transporter activity"/>
    <property type="evidence" value="ECO:0007669"/>
    <property type="project" value="InterPro"/>
</dbReference>
<evidence type="ECO:0000256" key="5">
    <source>
        <dbReference type="ARBA" id="ARBA00023136"/>
    </source>
</evidence>
<feature type="region of interest" description="Disordered" evidence="6">
    <location>
        <begin position="1"/>
        <end position="25"/>
    </location>
</feature>
<feature type="transmembrane region" description="Helical" evidence="7">
    <location>
        <begin position="308"/>
        <end position="326"/>
    </location>
</feature>
<dbReference type="PANTHER" id="PTHR30482">
    <property type="entry name" value="HIGH-AFFINITY BRANCHED-CHAIN AMINO ACID TRANSPORT SYSTEM PERMEASE"/>
    <property type="match status" value="1"/>
</dbReference>
<keyword evidence="9" id="KW-1185">Reference proteome</keyword>
<evidence type="ECO:0000256" key="2">
    <source>
        <dbReference type="ARBA" id="ARBA00022475"/>
    </source>
</evidence>
<dbReference type="CDD" id="cd06581">
    <property type="entry name" value="TM_PBP1_LivM_like"/>
    <property type="match status" value="1"/>
</dbReference>
<feature type="transmembrane region" description="Helical" evidence="7">
    <location>
        <begin position="182"/>
        <end position="203"/>
    </location>
</feature>
<dbReference type="PANTHER" id="PTHR30482:SF10">
    <property type="entry name" value="HIGH-AFFINITY BRANCHED-CHAIN AMINO ACID TRANSPORT PROTEIN BRAE"/>
    <property type="match status" value="1"/>
</dbReference>
<organism evidence="8 9">
    <name type="scientific">Sphaerisporangium rufum</name>
    <dbReference type="NCBI Taxonomy" id="1381558"/>
    <lineage>
        <taxon>Bacteria</taxon>
        <taxon>Bacillati</taxon>
        <taxon>Actinomycetota</taxon>
        <taxon>Actinomycetes</taxon>
        <taxon>Streptosporangiales</taxon>
        <taxon>Streptosporangiaceae</taxon>
        <taxon>Sphaerisporangium</taxon>
    </lineage>
</organism>
<feature type="transmembrane region" description="Helical" evidence="7">
    <location>
        <begin position="271"/>
        <end position="296"/>
    </location>
</feature>
<evidence type="ECO:0000313" key="9">
    <source>
        <dbReference type="Proteomes" id="UP000655287"/>
    </source>
</evidence>
<dbReference type="Pfam" id="PF02653">
    <property type="entry name" value="BPD_transp_2"/>
    <property type="match status" value="1"/>
</dbReference>
<gene>
    <name evidence="8" type="ORF">Sru01_09750</name>
</gene>
<evidence type="ECO:0000256" key="4">
    <source>
        <dbReference type="ARBA" id="ARBA00022989"/>
    </source>
</evidence>
<keyword evidence="3 7" id="KW-0812">Transmembrane</keyword>
<evidence type="ECO:0000256" key="1">
    <source>
        <dbReference type="ARBA" id="ARBA00004651"/>
    </source>
</evidence>
<dbReference type="EMBL" id="BOOU01000013">
    <property type="protein sequence ID" value="GII75993.1"/>
    <property type="molecule type" value="Genomic_DNA"/>
</dbReference>
<evidence type="ECO:0000256" key="3">
    <source>
        <dbReference type="ARBA" id="ARBA00022692"/>
    </source>
</evidence>
<evidence type="ECO:0000256" key="7">
    <source>
        <dbReference type="SAM" id="Phobius"/>
    </source>
</evidence>
<feature type="transmembrane region" description="Helical" evidence="7">
    <location>
        <begin position="107"/>
        <end position="129"/>
    </location>
</feature>
<dbReference type="RefSeq" id="WP_203982627.1">
    <property type="nucleotide sequence ID" value="NZ_BOOU01000013.1"/>
</dbReference>
<dbReference type="AlphaFoldDB" id="A0A919QY56"/>
<keyword evidence="4 7" id="KW-1133">Transmembrane helix</keyword>
<comment type="subcellular location">
    <subcellularLocation>
        <location evidence="1">Cell membrane</location>
        <topology evidence="1">Multi-pass membrane protein</topology>
    </subcellularLocation>
</comment>
<evidence type="ECO:0000313" key="8">
    <source>
        <dbReference type="EMBL" id="GII75993.1"/>
    </source>
</evidence>
<dbReference type="InterPro" id="IPR001851">
    <property type="entry name" value="ABC_transp_permease"/>
</dbReference>
<keyword evidence="2" id="KW-1003">Cell membrane</keyword>
<dbReference type="Proteomes" id="UP000655287">
    <property type="component" value="Unassembled WGS sequence"/>
</dbReference>
<dbReference type="GO" id="GO:0005886">
    <property type="term" value="C:plasma membrane"/>
    <property type="evidence" value="ECO:0007669"/>
    <property type="project" value="UniProtKB-SubCell"/>
</dbReference>
<name>A0A919QY56_9ACTN</name>
<protein>
    <submittedName>
        <fullName evidence="8">Branched-chain amino acid ABC transporter permease</fullName>
    </submittedName>
</protein>
<proteinExistence type="predicted"/>
<accession>A0A919QY56</accession>
<evidence type="ECO:0000256" key="6">
    <source>
        <dbReference type="SAM" id="MobiDB-lite"/>
    </source>
</evidence>
<comment type="caution">
    <text evidence="8">The sequence shown here is derived from an EMBL/GenBank/DDBJ whole genome shotgun (WGS) entry which is preliminary data.</text>
</comment>
<feature type="transmembrane region" description="Helical" evidence="7">
    <location>
        <begin position="80"/>
        <end position="101"/>
    </location>
</feature>
<feature type="transmembrane region" description="Helical" evidence="7">
    <location>
        <begin position="136"/>
        <end position="162"/>
    </location>
</feature>
<sequence length="349" mass="36196">MSTDISRDAGTAPVTPPSPAARSRRTPAKAAGAVLVLLICASLPLWAFPDDYSVGILMQIAIYAGYGLSWHLLAGYTGQYAFGHAAFFGAGAYVMAIFSYHTGLSPWLGLGLAAIGAAVVGLLVGLIALRVSGLFFGLITFGTALMLGVAANQLVGLTGGAAGLSLPLHLGDAGMMQFDTQVPLYEITLVIVAGYLLLTWALLRSRLGLLFRSVRDDPVAADASGVNIRGVRLGALCLSAAMAGLIGAIYAQSLLFIDPESAFGLTQSVNAIFTAIIGGMGSLFGPVLGAAVFVLLREVGMTISDGDGVYSVLFYSTVVFVFIMVAPKGLVGIGRRLFGLVRRDAGKRE</sequence>
<keyword evidence="5 7" id="KW-0472">Membrane</keyword>
<feature type="transmembrane region" description="Helical" evidence="7">
    <location>
        <begin position="30"/>
        <end position="48"/>
    </location>
</feature>
<reference evidence="8" key="1">
    <citation type="submission" date="2021-01" db="EMBL/GenBank/DDBJ databases">
        <title>Whole genome shotgun sequence of Sphaerisporangium rufum NBRC 109079.</title>
        <authorList>
            <person name="Komaki H."/>
            <person name="Tamura T."/>
        </authorList>
    </citation>
    <scope>NUCLEOTIDE SEQUENCE</scope>
    <source>
        <strain evidence="8">NBRC 109079</strain>
    </source>
</reference>
<feature type="transmembrane region" description="Helical" evidence="7">
    <location>
        <begin position="233"/>
        <end position="251"/>
    </location>
</feature>
<feature type="transmembrane region" description="Helical" evidence="7">
    <location>
        <begin position="54"/>
        <end position="73"/>
    </location>
</feature>
<dbReference type="InterPro" id="IPR043428">
    <property type="entry name" value="LivM-like"/>
</dbReference>